<feature type="region of interest" description="Disordered" evidence="1">
    <location>
        <begin position="131"/>
        <end position="184"/>
    </location>
</feature>
<dbReference type="EMBL" id="KU307300">
    <property type="protein sequence ID" value="AND94808.1"/>
    <property type="molecule type" value="Genomic_DNA"/>
</dbReference>
<feature type="compositionally biased region" description="Basic and acidic residues" evidence="1">
    <location>
        <begin position="84"/>
        <end position="108"/>
    </location>
</feature>
<dbReference type="VEuPathDB" id="PlasmoDB:PCYB_122850"/>
<feature type="domain" description="Merozoite surface protein C-terminal" evidence="3">
    <location>
        <begin position="215"/>
        <end position="337"/>
    </location>
</feature>
<accession>A0A1L2DWS0</accession>
<sequence>MKSGIVLVSCLLLLCAEPTLGEENKKEDQNTYEEDTNYYSDEELKVLKGKLENLKLQFNDENALKQITEEQILMLKKKFEELKNKKSDHEAKLESRRGNTSPGDKDELIPSDYEFAGQSINNNDEVVMVSRSKGNDQGDKDSSVPAGETRSGNEAALSGSTSEEIVTEVTSGEDPSGQGSEPAAKASLRLGNYAELTNQPGSAVPNEKVNPTANVNHVDTLFDELLAEDNKKHMMDEGEHHSAYNNLRRQYDELSLNKTEYAISLKLLDTMLSSEKVGEERKNALVEMFKKAMYDKEYSEKFKSLIYGVYLFAKRHNFLDEGKVKGEDYNKLFNYVGNLMNTLEL</sequence>
<proteinExistence type="predicted"/>
<evidence type="ECO:0000256" key="2">
    <source>
        <dbReference type="SAM" id="SignalP"/>
    </source>
</evidence>
<dbReference type="VEuPathDB" id="PlasmoDB:PcyM_1223200"/>
<organism evidence="4">
    <name type="scientific">Plasmodium cynomolgi</name>
    <dbReference type="NCBI Taxonomy" id="5827"/>
    <lineage>
        <taxon>Eukaryota</taxon>
        <taxon>Sar</taxon>
        <taxon>Alveolata</taxon>
        <taxon>Apicomplexa</taxon>
        <taxon>Aconoidasida</taxon>
        <taxon>Haemosporida</taxon>
        <taxon>Plasmodiidae</taxon>
        <taxon>Plasmodium</taxon>
        <taxon>Plasmodium (Plasmodium)</taxon>
    </lineage>
</organism>
<dbReference type="Pfam" id="PF12948">
    <property type="entry name" value="MSP7_C"/>
    <property type="match status" value="1"/>
</dbReference>
<keyword evidence="2" id="KW-0732">Signal</keyword>
<keyword evidence="4" id="KW-0477">Merozoite</keyword>
<dbReference type="AlphaFoldDB" id="A0A1L2DWS0"/>
<protein>
    <submittedName>
        <fullName evidence="4">Merozoite surface protein 7</fullName>
    </submittedName>
</protein>
<reference evidence="4" key="1">
    <citation type="submission" date="2015-12" db="EMBL/GenBank/DDBJ databases">
        <title>Evolution of the merozoite surface protein 7 (MSP7) multi-gene family in Plasmodium spp.: a comparative study with emphasis on species closely related to Plasmodium vivax.</title>
        <authorList>
            <person name="Castillo A.I."/>
            <person name="Pacheco M.A."/>
            <person name="Escalante A.A."/>
        </authorList>
    </citation>
    <scope>NUCLEOTIDE SEQUENCE</scope>
    <source>
        <strain evidence="4">Ceylonensis</strain>
    </source>
</reference>
<feature type="signal peptide" evidence="2">
    <location>
        <begin position="1"/>
        <end position="21"/>
    </location>
</feature>
<feature type="region of interest" description="Disordered" evidence="1">
    <location>
        <begin position="84"/>
        <end position="110"/>
    </location>
</feature>
<evidence type="ECO:0000256" key="1">
    <source>
        <dbReference type="SAM" id="MobiDB-lite"/>
    </source>
</evidence>
<evidence type="ECO:0000313" key="4">
    <source>
        <dbReference type="EMBL" id="AND94808.1"/>
    </source>
</evidence>
<dbReference type="InterPro" id="IPR024781">
    <property type="entry name" value="MSP_C"/>
</dbReference>
<gene>
    <name evidence="4" type="primary">MSP7</name>
</gene>
<evidence type="ECO:0000259" key="3">
    <source>
        <dbReference type="Pfam" id="PF12948"/>
    </source>
</evidence>
<name>A0A1L2DWS0_9APIC</name>
<feature type="compositionally biased region" description="Polar residues" evidence="1">
    <location>
        <begin position="158"/>
        <end position="170"/>
    </location>
</feature>
<feature type="chain" id="PRO_5012543733" evidence="2">
    <location>
        <begin position="22"/>
        <end position="345"/>
    </location>
</feature>
<feature type="compositionally biased region" description="Basic and acidic residues" evidence="1">
    <location>
        <begin position="133"/>
        <end position="142"/>
    </location>
</feature>